<evidence type="ECO:0000256" key="1">
    <source>
        <dbReference type="SAM" id="MobiDB-lite"/>
    </source>
</evidence>
<keyword evidence="3" id="KW-1185">Reference proteome</keyword>
<gene>
    <name evidence="2" type="ORF">DIABBA_LOCUS11925</name>
</gene>
<organism evidence="2 3">
    <name type="scientific">Diabrotica balteata</name>
    <name type="common">Banded cucumber beetle</name>
    <dbReference type="NCBI Taxonomy" id="107213"/>
    <lineage>
        <taxon>Eukaryota</taxon>
        <taxon>Metazoa</taxon>
        <taxon>Ecdysozoa</taxon>
        <taxon>Arthropoda</taxon>
        <taxon>Hexapoda</taxon>
        <taxon>Insecta</taxon>
        <taxon>Pterygota</taxon>
        <taxon>Neoptera</taxon>
        <taxon>Endopterygota</taxon>
        <taxon>Coleoptera</taxon>
        <taxon>Polyphaga</taxon>
        <taxon>Cucujiformia</taxon>
        <taxon>Chrysomeloidea</taxon>
        <taxon>Chrysomelidae</taxon>
        <taxon>Galerucinae</taxon>
        <taxon>Diabroticina</taxon>
        <taxon>Diabroticites</taxon>
        <taxon>Diabrotica</taxon>
    </lineage>
</organism>
<name>A0A9N9TD78_DIABA</name>
<evidence type="ECO:0000313" key="2">
    <source>
        <dbReference type="EMBL" id="CAG9839124.1"/>
    </source>
</evidence>
<evidence type="ECO:0000313" key="3">
    <source>
        <dbReference type="Proteomes" id="UP001153709"/>
    </source>
</evidence>
<feature type="non-terminal residue" evidence="2">
    <location>
        <position position="136"/>
    </location>
</feature>
<dbReference type="EMBL" id="OU898283">
    <property type="protein sequence ID" value="CAG9839124.1"/>
    <property type="molecule type" value="Genomic_DNA"/>
</dbReference>
<sequence>MKLFTGILKDKLEKQITNAEEQQGCTKGRSITDAVFKINQIKEKAIEFGMPAYICFIDLTKAFDRVRLGYSLNILIENETPTSITKILHNLNNNNVTKVRAGDEFTENIPTPGGIRQGDTSELNRSKDLQKVEELS</sequence>
<proteinExistence type="predicted"/>
<dbReference type="Proteomes" id="UP001153709">
    <property type="component" value="Chromosome 8"/>
</dbReference>
<feature type="compositionally biased region" description="Basic and acidic residues" evidence="1">
    <location>
        <begin position="122"/>
        <end position="136"/>
    </location>
</feature>
<dbReference type="AlphaFoldDB" id="A0A9N9TD78"/>
<protein>
    <recommendedName>
        <fullName evidence="4">Reverse transcriptase domain-containing protein</fullName>
    </recommendedName>
</protein>
<dbReference type="OrthoDB" id="6770762at2759"/>
<reference evidence="2" key="1">
    <citation type="submission" date="2022-01" db="EMBL/GenBank/DDBJ databases">
        <authorList>
            <person name="King R."/>
        </authorList>
    </citation>
    <scope>NUCLEOTIDE SEQUENCE</scope>
</reference>
<dbReference type="PANTHER" id="PTHR47027:SF20">
    <property type="entry name" value="REVERSE TRANSCRIPTASE-LIKE PROTEIN WITH RNA-DIRECTED DNA POLYMERASE DOMAIN"/>
    <property type="match status" value="1"/>
</dbReference>
<accession>A0A9N9TD78</accession>
<evidence type="ECO:0008006" key="4">
    <source>
        <dbReference type="Google" id="ProtNLM"/>
    </source>
</evidence>
<dbReference type="PANTHER" id="PTHR47027">
    <property type="entry name" value="REVERSE TRANSCRIPTASE DOMAIN-CONTAINING PROTEIN"/>
    <property type="match status" value="1"/>
</dbReference>
<feature type="region of interest" description="Disordered" evidence="1">
    <location>
        <begin position="103"/>
        <end position="136"/>
    </location>
</feature>